<reference evidence="1 2" key="1">
    <citation type="submission" date="2010-12" db="EMBL/GenBank/DDBJ databases">
        <authorList>
            <person name="Muzny D."/>
            <person name="Qin X."/>
            <person name="Deng J."/>
            <person name="Jiang H."/>
            <person name="Liu Y."/>
            <person name="Qu J."/>
            <person name="Song X.-Z."/>
            <person name="Zhang L."/>
            <person name="Thornton R."/>
            <person name="Coyle M."/>
            <person name="Francisco L."/>
            <person name="Jackson L."/>
            <person name="Javaid M."/>
            <person name="Korchina V."/>
            <person name="Kovar C."/>
            <person name="Mata R."/>
            <person name="Mathew T."/>
            <person name="Ngo R."/>
            <person name="Nguyen L."/>
            <person name="Nguyen N."/>
            <person name="Okwuonu G."/>
            <person name="Ongeri F."/>
            <person name="Pham C."/>
            <person name="Simmons D."/>
            <person name="Wilczek-Boney K."/>
            <person name="Hale W."/>
            <person name="Jakkamsetti A."/>
            <person name="Pham P."/>
            <person name="Ruth R."/>
            <person name="San Lucas F."/>
            <person name="Warren J."/>
            <person name="Zhang J."/>
            <person name="Zhao Z."/>
            <person name="Zhou C."/>
            <person name="Zhu D."/>
            <person name="Lee S."/>
            <person name="Bess C."/>
            <person name="Blankenburg K."/>
            <person name="Forbes L."/>
            <person name="Fu Q."/>
            <person name="Gubbala S."/>
            <person name="Hirani K."/>
            <person name="Jayaseelan J.C."/>
            <person name="Lara F."/>
            <person name="Munidasa M."/>
            <person name="Palculict T."/>
            <person name="Patil S."/>
            <person name="Pu L.-L."/>
            <person name="Saada N."/>
            <person name="Tang L."/>
            <person name="Weissenberger G."/>
            <person name="Zhu Y."/>
            <person name="Hemphill L."/>
            <person name="Shang Y."/>
            <person name="Youmans B."/>
            <person name="Ayvaz T."/>
            <person name="Ross M."/>
            <person name="Santibanez J."/>
            <person name="Aqrawi P."/>
            <person name="Gross S."/>
            <person name="Joshi V."/>
            <person name="Fowler G."/>
            <person name="Nazareth L."/>
            <person name="Reid J."/>
            <person name="Worley K."/>
            <person name="Petrosino J."/>
            <person name="Highlander S."/>
            <person name="Gibbs R."/>
        </authorList>
    </citation>
    <scope>NUCLEOTIDE SEQUENCE [LARGE SCALE GENOMIC DNA]</scope>
    <source>
        <strain evidence="1 2">ATCC 700779</strain>
    </source>
</reference>
<gene>
    <name evidence="1" type="ORF">HMPREF9423_0019</name>
</gene>
<organism evidence="1 2">
    <name type="scientific">Streptococcus infantis ATCC 700779</name>
    <dbReference type="NCBI Taxonomy" id="889204"/>
    <lineage>
        <taxon>Bacteria</taxon>
        <taxon>Bacillati</taxon>
        <taxon>Bacillota</taxon>
        <taxon>Bacilli</taxon>
        <taxon>Lactobacillales</taxon>
        <taxon>Streptococcaceae</taxon>
        <taxon>Streptococcus</taxon>
    </lineage>
</organism>
<name>E8JXQ6_9STRE</name>
<keyword evidence="2" id="KW-1185">Reference proteome</keyword>
<sequence length="49" mass="5631">MRAEIDNPSLGFLVSVLRNFNKSDDWLSLRIEKIKFVSKVNSAIVSKTY</sequence>
<evidence type="ECO:0000313" key="2">
    <source>
        <dbReference type="Proteomes" id="UP000002815"/>
    </source>
</evidence>
<dbReference type="EMBL" id="AEVD01000001">
    <property type="protein sequence ID" value="EFX37644.1"/>
    <property type="molecule type" value="Genomic_DNA"/>
</dbReference>
<proteinExistence type="predicted"/>
<protein>
    <submittedName>
        <fullName evidence="1">Uncharacterized protein</fullName>
    </submittedName>
</protein>
<accession>E8JXQ6</accession>
<dbReference type="Proteomes" id="UP000002815">
    <property type="component" value="Unassembled WGS sequence"/>
</dbReference>
<comment type="caution">
    <text evidence="1">The sequence shown here is derived from an EMBL/GenBank/DDBJ whole genome shotgun (WGS) entry which is preliminary data.</text>
</comment>
<dbReference type="HOGENOM" id="CLU_3141220_0_0_9"/>
<dbReference type="AlphaFoldDB" id="E8JXQ6"/>
<evidence type="ECO:0000313" key="1">
    <source>
        <dbReference type="EMBL" id="EFX37644.1"/>
    </source>
</evidence>